<dbReference type="KEGG" id="cro:ROD_41111"/>
<evidence type="ECO:0000313" key="2">
    <source>
        <dbReference type="Proteomes" id="UP000001889"/>
    </source>
</evidence>
<dbReference type="AlphaFoldDB" id="D2TI29"/>
<dbReference type="HOGENOM" id="CLU_3287069_0_0_6"/>
<keyword evidence="2" id="KW-1185">Reference proteome</keyword>
<evidence type="ECO:0000313" key="1">
    <source>
        <dbReference type="EMBL" id="CBG90810.1"/>
    </source>
</evidence>
<organism evidence="1 2">
    <name type="scientific">Citrobacter rodentium (strain ICC168)</name>
    <name type="common">Citrobacter freundii biotype 4280</name>
    <dbReference type="NCBI Taxonomy" id="637910"/>
    <lineage>
        <taxon>Bacteria</taxon>
        <taxon>Pseudomonadati</taxon>
        <taxon>Pseudomonadota</taxon>
        <taxon>Gammaproteobacteria</taxon>
        <taxon>Enterobacterales</taxon>
        <taxon>Enterobacteriaceae</taxon>
        <taxon>Citrobacter</taxon>
    </lineage>
</organism>
<proteinExistence type="predicted"/>
<accession>D2TI29</accession>
<name>D2TI29_CITRI</name>
<dbReference type="EMBL" id="FN543502">
    <property type="protein sequence ID" value="CBG90810.1"/>
    <property type="molecule type" value="Genomic_DNA"/>
</dbReference>
<sequence>MIDIMHNSTQNLSFFAFKAIILVIFSSDPKTSKNIHNSEK</sequence>
<reference evidence="1 2" key="1">
    <citation type="journal article" date="2010" name="J. Bacteriol.">
        <title>The Citrobacter rodentium genome sequence reveals convergent evolution with human pathogenic Escherichia coli.</title>
        <authorList>
            <person name="Petty N.K."/>
            <person name="Bulgin R."/>
            <person name="Crepin V.F."/>
            <person name="Cerdeno-Tarraga A.M."/>
            <person name="Schroeder G.N."/>
            <person name="Quail M.A."/>
            <person name="Lennard N."/>
            <person name="Corton C."/>
            <person name="Barron A."/>
            <person name="Clark L."/>
            <person name="Toribio A.L."/>
            <person name="Parkhill J."/>
            <person name="Dougan G."/>
            <person name="Frankel G."/>
            <person name="Thomson N.R."/>
        </authorList>
    </citation>
    <scope>NUCLEOTIDE SEQUENCE [LARGE SCALE GENOMIC DNA]</scope>
    <source>
        <strain evidence="1 2">ICC168</strain>
    </source>
</reference>
<dbReference type="Proteomes" id="UP000001889">
    <property type="component" value="Chromosome"/>
</dbReference>
<gene>
    <name evidence="1" type="ordered locus">ROD_41111</name>
</gene>
<protein>
    <submittedName>
        <fullName evidence="1">Uncharacterized protein</fullName>
    </submittedName>
</protein>